<dbReference type="GO" id="GO:0008270">
    <property type="term" value="F:zinc ion binding"/>
    <property type="evidence" value="ECO:0007669"/>
    <property type="project" value="InterPro"/>
</dbReference>
<dbReference type="GO" id="GO:0003676">
    <property type="term" value="F:nucleic acid binding"/>
    <property type="evidence" value="ECO:0007669"/>
    <property type="project" value="InterPro"/>
</dbReference>
<dbReference type="SUPFAM" id="SSF57756">
    <property type="entry name" value="Retrovirus zinc finger-like domains"/>
    <property type="match status" value="1"/>
</dbReference>
<feature type="region of interest" description="Disordered" evidence="1">
    <location>
        <begin position="124"/>
        <end position="157"/>
    </location>
</feature>
<proteinExistence type="predicted"/>
<organism evidence="4 5">
    <name type="scientific">Vicia faba</name>
    <name type="common">Broad bean</name>
    <name type="synonym">Faba vulgaris</name>
    <dbReference type="NCBI Taxonomy" id="3906"/>
    <lineage>
        <taxon>Eukaryota</taxon>
        <taxon>Viridiplantae</taxon>
        <taxon>Streptophyta</taxon>
        <taxon>Embryophyta</taxon>
        <taxon>Tracheophyta</taxon>
        <taxon>Spermatophyta</taxon>
        <taxon>Magnoliopsida</taxon>
        <taxon>eudicotyledons</taxon>
        <taxon>Gunneridae</taxon>
        <taxon>Pentapetalae</taxon>
        <taxon>rosids</taxon>
        <taxon>fabids</taxon>
        <taxon>Fabales</taxon>
        <taxon>Fabaceae</taxon>
        <taxon>Papilionoideae</taxon>
        <taxon>50 kb inversion clade</taxon>
        <taxon>NPAAA clade</taxon>
        <taxon>Hologalegina</taxon>
        <taxon>IRL clade</taxon>
        <taxon>Fabeae</taxon>
        <taxon>Vicia</taxon>
    </lineage>
</organism>
<evidence type="ECO:0000256" key="1">
    <source>
        <dbReference type="SAM" id="MobiDB-lite"/>
    </source>
</evidence>
<feature type="domain" description="Retrovirus-related Pol polyprotein from transposon TNT 1-94-like beta-barrel" evidence="3">
    <location>
        <begin position="414"/>
        <end position="490"/>
    </location>
</feature>
<protein>
    <recommendedName>
        <fullName evidence="3">Retrovirus-related Pol polyprotein from transposon TNT 1-94-like beta-barrel domain-containing protein</fullName>
    </recommendedName>
</protein>
<dbReference type="InterPro" id="IPR054722">
    <property type="entry name" value="PolX-like_BBD"/>
</dbReference>
<accession>A0AAV0ZVN9</accession>
<sequence length="628" mass="71495">MMEDETIHEFHMNILEIANTSGALGEKMSEEKLVRKILRSLPKRFAMKVTAIEEAQDISKLKVDELIGSLQTFEMGITDNGDKKNKSIALVSNTDVEYKEDEEENISEAIAMLGRQFNRLIKRMDPKSRSNVHNIPSDIDSSSRRPRSEDKGNQGRGIQCHGCEGYGHIRAECPTFLKKQKKGMTVTWSDYDSESNSEEESAKLVTALTSVCTSESDTSDEEVTFEELADTYKKLCIRSAEVCVQNEKQSKLIIKLEAEKRANLETISHLEGEVQLLNSQLNQMTKSVKMLTNGTDKLEEILQVGQNVGNKSGLGFMEAKKSGTGKQMSKRMSQHNSQHQEQRHMKKRYQRWKCHHCGRYGHIKPFCFRLHGYPNQISGVKPKSKKVPHAPQWKKKTTALIAHTSLRVSAKEDWYFDSGCSRHMTGIKNLLNNVKPHTTSFVTFGDGAKGEIKGVGDLDCPGVPSLNEVLLVKGLTANLISISQLCDLGFKVNFSRSECLVINDKQEIVMKGVRSKENCYLWEAENTNSSSVYSIAKEEKEVKLWQHKLGLLHLRRMKRAISMETVRRTPKLQVLRGRIATRVRWLSLSMMFPGDVLLFFIILFCTLEIIYQYLWDFYCFSHDSFNNL</sequence>
<keyword evidence="5" id="KW-1185">Reference proteome</keyword>
<evidence type="ECO:0000256" key="2">
    <source>
        <dbReference type="SAM" id="Phobius"/>
    </source>
</evidence>
<evidence type="ECO:0000313" key="5">
    <source>
        <dbReference type="Proteomes" id="UP001157006"/>
    </source>
</evidence>
<dbReference type="Pfam" id="PF14223">
    <property type="entry name" value="Retrotran_gag_2"/>
    <property type="match status" value="1"/>
</dbReference>
<keyword evidence="2" id="KW-0812">Transmembrane</keyword>
<keyword evidence="2" id="KW-1133">Transmembrane helix</keyword>
<dbReference type="AlphaFoldDB" id="A0AAV0ZVN9"/>
<reference evidence="4 5" key="1">
    <citation type="submission" date="2023-01" db="EMBL/GenBank/DDBJ databases">
        <authorList>
            <person name="Kreplak J."/>
        </authorList>
    </citation>
    <scope>NUCLEOTIDE SEQUENCE [LARGE SCALE GENOMIC DNA]</scope>
</reference>
<evidence type="ECO:0000313" key="4">
    <source>
        <dbReference type="EMBL" id="CAI8602470.1"/>
    </source>
</evidence>
<dbReference type="Proteomes" id="UP001157006">
    <property type="component" value="Chromosome 3"/>
</dbReference>
<evidence type="ECO:0000259" key="3">
    <source>
        <dbReference type="Pfam" id="PF22936"/>
    </source>
</evidence>
<keyword evidence="2" id="KW-0472">Membrane</keyword>
<gene>
    <name evidence="4" type="ORF">VFH_III041600</name>
</gene>
<dbReference type="PANTHER" id="PTHR47481">
    <property type="match status" value="1"/>
</dbReference>
<feature type="compositionally biased region" description="Basic and acidic residues" evidence="1">
    <location>
        <begin position="141"/>
        <end position="153"/>
    </location>
</feature>
<dbReference type="EMBL" id="OX451738">
    <property type="protein sequence ID" value="CAI8602470.1"/>
    <property type="molecule type" value="Genomic_DNA"/>
</dbReference>
<dbReference type="InterPro" id="IPR036875">
    <property type="entry name" value="Znf_CCHC_sf"/>
</dbReference>
<name>A0AAV0ZVN9_VICFA</name>
<feature type="transmembrane region" description="Helical" evidence="2">
    <location>
        <begin position="596"/>
        <end position="615"/>
    </location>
</feature>
<dbReference type="PANTHER" id="PTHR47481:SF22">
    <property type="entry name" value="RETROTRANSPOSON GAG DOMAIN-CONTAINING PROTEIN"/>
    <property type="match status" value="1"/>
</dbReference>
<dbReference type="Pfam" id="PF22936">
    <property type="entry name" value="Pol_BBD"/>
    <property type="match status" value="1"/>
</dbReference>